<organism evidence="7 8">
    <name type="scientific">Sphingomonas yabuuchiae</name>
    <dbReference type="NCBI Taxonomy" id="172044"/>
    <lineage>
        <taxon>Bacteria</taxon>
        <taxon>Pseudomonadati</taxon>
        <taxon>Pseudomonadota</taxon>
        <taxon>Alphaproteobacteria</taxon>
        <taxon>Sphingomonadales</taxon>
        <taxon>Sphingomonadaceae</taxon>
        <taxon>Sphingomonas</taxon>
    </lineage>
</organism>
<dbReference type="GO" id="GO:0016020">
    <property type="term" value="C:membrane"/>
    <property type="evidence" value="ECO:0007669"/>
    <property type="project" value="UniProtKB-SubCell"/>
</dbReference>
<comment type="caution">
    <text evidence="7">The sequence shown here is derived from an EMBL/GenBank/DDBJ whole genome shotgun (WGS) entry which is preliminary data.</text>
</comment>
<dbReference type="Pfam" id="PF00916">
    <property type="entry name" value="Sulfate_transp"/>
    <property type="match status" value="1"/>
</dbReference>
<dbReference type="EMBL" id="LDTF01000153">
    <property type="protein sequence ID" value="KTT92449.1"/>
    <property type="molecule type" value="Genomic_DNA"/>
</dbReference>
<comment type="subcellular location">
    <subcellularLocation>
        <location evidence="1">Membrane</location>
        <topology evidence="1">Multi-pass membrane protein</topology>
    </subcellularLocation>
</comment>
<feature type="non-terminal residue" evidence="7">
    <location>
        <position position="1"/>
    </location>
</feature>
<dbReference type="InterPro" id="IPR001902">
    <property type="entry name" value="SLC26A/SulP_fam"/>
</dbReference>
<protein>
    <submittedName>
        <fullName evidence="7">Membrane protein</fullName>
    </submittedName>
</protein>
<evidence type="ECO:0000256" key="3">
    <source>
        <dbReference type="ARBA" id="ARBA00022989"/>
    </source>
</evidence>
<gene>
    <name evidence="7" type="ORF">NS355_17815</name>
</gene>
<dbReference type="PROSITE" id="PS50801">
    <property type="entry name" value="STAS"/>
    <property type="match status" value="1"/>
</dbReference>
<feature type="transmembrane region" description="Helical" evidence="5">
    <location>
        <begin position="41"/>
        <end position="68"/>
    </location>
</feature>
<keyword evidence="3 5" id="KW-1133">Transmembrane helix</keyword>
<evidence type="ECO:0000256" key="5">
    <source>
        <dbReference type="SAM" id="Phobius"/>
    </source>
</evidence>
<feature type="transmembrane region" description="Helical" evidence="5">
    <location>
        <begin position="89"/>
        <end position="121"/>
    </location>
</feature>
<dbReference type="AlphaFoldDB" id="A0A147IIZ9"/>
<keyword evidence="4 5" id="KW-0472">Membrane</keyword>
<dbReference type="RefSeq" id="WP_167345496.1">
    <property type="nucleotide sequence ID" value="NZ_LDTF01000153.1"/>
</dbReference>
<evidence type="ECO:0000313" key="8">
    <source>
        <dbReference type="Proteomes" id="UP000073923"/>
    </source>
</evidence>
<dbReference type="InterPro" id="IPR011547">
    <property type="entry name" value="SLC26A/SulP_dom"/>
</dbReference>
<evidence type="ECO:0000256" key="4">
    <source>
        <dbReference type="ARBA" id="ARBA00023136"/>
    </source>
</evidence>
<dbReference type="PATRIC" id="fig|172044.3.peg.625"/>
<evidence type="ECO:0000256" key="2">
    <source>
        <dbReference type="ARBA" id="ARBA00022692"/>
    </source>
</evidence>
<dbReference type="InterPro" id="IPR002645">
    <property type="entry name" value="STAS_dom"/>
</dbReference>
<keyword evidence="2 5" id="KW-0812">Transmembrane</keyword>
<dbReference type="PANTHER" id="PTHR11814">
    <property type="entry name" value="SULFATE TRANSPORTER"/>
    <property type="match status" value="1"/>
</dbReference>
<sequence length="222" mass="23972">GGNIVSGLLGGLPVTSVIVRSSANVDAGAESKLSTMLHATWLLLSVALIPVVLNQIPLAALAAVLIATGYKLCKPKLFTERYKQGWSQFIPFIVTILAILRTDLLIGILVGLVVGFVFVVARNFRPALTYAYDDGDCLIRARRNLYFIHKYELQKSLAKVPDGANLLIDLSSTSYVDLDNVDIINAFIKGADFRGISVIVRGDIAERTAPLINAPSTGVRYA</sequence>
<dbReference type="GO" id="GO:0055085">
    <property type="term" value="P:transmembrane transport"/>
    <property type="evidence" value="ECO:0007669"/>
    <property type="project" value="InterPro"/>
</dbReference>
<reference evidence="7 8" key="1">
    <citation type="journal article" date="2016" name="Front. Microbiol.">
        <title>Genomic Resource of Rice Seed Associated Bacteria.</title>
        <authorList>
            <person name="Midha S."/>
            <person name="Bansal K."/>
            <person name="Sharma S."/>
            <person name="Kumar N."/>
            <person name="Patil P.P."/>
            <person name="Chaudhry V."/>
            <person name="Patil P.B."/>
        </authorList>
    </citation>
    <scope>NUCLEOTIDE SEQUENCE [LARGE SCALE GENOMIC DNA]</scope>
    <source>
        <strain evidence="7 8">NS355</strain>
    </source>
</reference>
<evidence type="ECO:0000313" key="7">
    <source>
        <dbReference type="EMBL" id="KTT92449.1"/>
    </source>
</evidence>
<feature type="domain" description="STAS" evidence="6">
    <location>
        <begin position="134"/>
        <end position="202"/>
    </location>
</feature>
<proteinExistence type="predicted"/>
<evidence type="ECO:0000256" key="1">
    <source>
        <dbReference type="ARBA" id="ARBA00004141"/>
    </source>
</evidence>
<evidence type="ECO:0000259" key="6">
    <source>
        <dbReference type="PROSITE" id="PS50801"/>
    </source>
</evidence>
<accession>A0A147IIZ9</accession>
<dbReference type="Proteomes" id="UP000073923">
    <property type="component" value="Unassembled WGS sequence"/>
</dbReference>
<name>A0A147IIZ9_9SPHN</name>